<keyword evidence="3" id="KW-0804">Transcription</keyword>
<dbReference type="GO" id="GO:0003677">
    <property type="term" value="F:DNA binding"/>
    <property type="evidence" value="ECO:0007669"/>
    <property type="project" value="UniProtKB-KW"/>
</dbReference>
<evidence type="ECO:0000259" key="5">
    <source>
        <dbReference type="SMART" id="SM00574"/>
    </source>
</evidence>
<evidence type="ECO:0000256" key="3">
    <source>
        <dbReference type="ARBA" id="ARBA00023163"/>
    </source>
</evidence>
<dbReference type="PANTHER" id="PTHR11850">
    <property type="entry name" value="HOMEOBOX PROTEIN TRANSCRIPTION FACTORS"/>
    <property type="match status" value="1"/>
</dbReference>
<gene>
    <name evidence="6" type="ORF">MIMGU_mgv1a005863mg</name>
</gene>
<evidence type="ECO:0000313" key="6">
    <source>
        <dbReference type="EMBL" id="EYU32891.1"/>
    </source>
</evidence>
<keyword evidence="1" id="KW-0238">DNA-binding</keyword>
<dbReference type="SMART" id="SM00574">
    <property type="entry name" value="POX"/>
    <property type="match status" value="1"/>
</dbReference>
<evidence type="ECO:0000256" key="4">
    <source>
        <dbReference type="ARBA" id="ARBA00023242"/>
    </source>
</evidence>
<evidence type="ECO:0000313" key="7">
    <source>
        <dbReference type="Proteomes" id="UP000030748"/>
    </source>
</evidence>
<organism evidence="6 7">
    <name type="scientific">Erythranthe guttata</name>
    <name type="common">Yellow monkey flower</name>
    <name type="synonym">Mimulus guttatus</name>
    <dbReference type="NCBI Taxonomy" id="4155"/>
    <lineage>
        <taxon>Eukaryota</taxon>
        <taxon>Viridiplantae</taxon>
        <taxon>Streptophyta</taxon>
        <taxon>Embryophyta</taxon>
        <taxon>Tracheophyta</taxon>
        <taxon>Spermatophyta</taxon>
        <taxon>Magnoliopsida</taxon>
        <taxon>eudicotyledons</taxon>
        <taxon>Gunneridae</taxon>
        <taxon>Pentapetalae</taxon>
        <taxon>asterids</taxon>
        <taxon>lamiids</taxon>
        <taxon>Lamiales</taxon>
        <taxon>Phrymaceae</taxon>
        <taxon>Erythranthe</taxon>
    </lineage>
</organism>
<dbReference type="InterPro" id="IPR050224">
    <property type="entry name" value="TALE_homeobox"/>
</dbReference>
<dbReference type="Proteomes" id="UP000030748">
    <property type="component" value="Unassembled WGS sequence"/>
</dbReference>
<keyword evidence="2" id="KW-0371">Homeobox</keyword>
<feature type="domain" description="POX" evidence="5">
    <location>
        <begin position="54"/>
        <end position="185"/>
    </location>
</feature>
<keyword evidence="4" id="KW-0539">Nucleus</keyword>
<dbReference type="eggNOG" id="KOG0773">
    <property type="taxonomic scope" value="Eukaryota"/>
</dbReference>
<dbReference type="Gene3D" id="1.10.10.60">
    <property type="entry name" value="Homeodomain-like"/>
    <property type="match status" value="2"/>
</dbReference>
<proteinExistence type="predicted"/>
<protein>
    <recommendedName>
        <fullName evidence="5">POX domain-containing protein</fullName>
    </recommendedName>
</protein>
<accession>A0A022QYA0</accession>
<dbReference type="Pfam" id="PF07526">
    <property type="entry name" value="POX"/>
    <property type="match status" value="1"/>
</dbReference>
<dbReference type="EMBL" id="KI630820">
    <property type="protein sequence ID" value="EYU32891.1"/>
    <property type="molecule type" value="Genomic_DNA"/>
</dbReference>
<dbReference type="AlphaFoldDB" id="A0A022QYA0"/>
<dbReference type="InterPro" id="IPR006563">
    <property type="entry name" value="POX_dom"/>
</dbReference>
<reference evidence="6 7" key="1">
    <citation type="journal article" date="2013" name="Proc. Natl. Acad. Sci. U.S.A.">
        <title>Fine-scale variation in meiotic recombination in Mimulus inferred from population shotgun sequencing.</title>
        <authorList>
            <person name="Hellsten U."/>
            <person name="Wright K.M."/>
            <person name="Jenkins J."/>
            <person name="Shu S."/>
            <person name="Yuan Y."/>
            <person name="Wessler S.R."/>
            <person name="Schmutz J."/>
            <person name="Willis J.H."/>
            <person name="Rokhsar D.S."/>
        </authorList>
    </citation>
    <scope>NUCLEOTIDE SEQUENCE [LARGE SCALE GENOMIC DNA]</scope>
    <source>
        <strain evidence="7">cv. DUN x IM62</strain>
    </source>
</reference>
<evidence type="ECO:0000256" key="2">
    <source>
        <dbReference type="ARBA" id="ARBA00023155"/>
    </source>
</evidence>
<evidence type="ECO:0000256" key="1">
    <source>
        <dbReference type="ARBA" id="ARBA00023125"/>
    </source>
</evidence>
<keyword evidence="7" id="KW-1185">Reference proteome</keyword>
<dbReference type="GO" id="GO:0005634">
    <property type="term" value="C:nucleus"/>
    <property type="evidence" value="ECO:0000318"/>
    <property type="project" value="GO_Central"/>
</dbReference>
<sequence>MVHHQFHSDLNHYANSSSLCSLLNSENALKNVQYLSFDLSEKTRDASSFIMPSQNFTGTSCNSKYLKAAQDLLDELVSVHKCTKLSEKVHNFDSLISGQAHVKRDDGVCVDLSPSERNDMQNKLTALFSMLDEVDRRYKQYWHQMQVMSSSFDTVAGSGAALPYTALALRTISRQFRCLRDGIKKQIQATQRILGGEHDGSSHSQGVLSRLRHVDQQLRQQKSISQFGGMRQPWRPQRGLPENAVSVLRAWLFEHFLHPYFFWFRIMSHFRALITFFSNSTLIGSLQHNRWELVDKGILVANWFINARVRLWKPMIEEMYKEEFGDAETEARSSPTTQEVPTFDELRDEEFRGGSLISAAEDENGVFVNFGPSHMDSRHIVNVGDGFFSDKNNASPPKNQVSLALGLQNSEEDSKLIFNGIQPKGNEGDSSSSSVPLDKLEYYYVDPVNNNQSRFGNNTHLMSDFVA</sequence>
<name>A0A022QYA0_ERYGU</name>